<feature type="binding site" evidence="1">
    <location>
        <position position="171"/>
    </location>
    <ligand>
        <name>(6S)-NADPHX</name>
        <dbReference type="ChEBI" id="CHEBI:64076"/>
    </ligand>
</feature>
<comment type="caution">
    <text evidence="1">Lacks conserved residue(s) required for the propagation of feature annotation.</text>
</comment>
<feature type="binding site" evidence="1">
    <location>
        <position position="174"/>
    </location>
    <ligand>
        <name>K(+)</name>
        <dbReference type="ChEBI" id="CHEBI:29103"/>
    </ligand>
</feature>
<accession>A0ABY4C839</accession>
<keyword evidence="1" id="KW-0521">NADP</keyword>
<evidence type="ECO:0000259" key="2">
    <source>
        <dbReference type="PROSITE" id="PS51385"/>
    </source>
</evidence>
<keyword evidence="1" id="KW-0479">Metal-binding</keyword>
<feature type="domain" description="YjeF N-terminal" evidence="2">
    <location>
        <begin position="5"/>
        <end position="229"/>
    </location>
</feature>
<keyword evidence="4" id="KW-1185">Reference proteome</keyword>
<comment type="similarity">
    <text evidence="1">Belongs to the NnrE/AIBP family.</text>
</comment>
<evidence type="ECO:0000256" key="1">
    <source>
        <dbReference type="HAMAP-Rule" id="MF_01966"/>
    </source>
</evidence>
<feature type="binding site" evidence="1">
    <location>
        <position position="124"/>
    </location>
    <ligand>
        <name>K(+)</name>
        <dbReference type="ChEBI" id="CHEBI:29103"/>
    </ligand>
</feature>
<comment type="catalytic activity">
    <reaction evidence="1">
        <text>(6R)-NADHX = (6S)-NADHX</text>
        <dbReference type="Rhea" id="RHEA:32215"/>
        <dbReference type="ChEBI" id="CHEBI:64074"/>
        <dbReference type="ChEBI" id="CHEBI:64075"/>
        <dbReference type="EC" id="5.1.99.6"/>
    </reaction>
</comment>
<dbReference type="EMBL" id="CP094528">
    <property type="protein sequence ID" value="UOE44845.1"/>
    <property type="molecule type" value="Genomic_DNA"/>
</dbReference>
<keyword evidence="1" id="KW-0520">NAD</keyword>
<dbReference type="Proteomes" id="UP000832097">
    <property type="component" value="Chromosome"/>
</dbReference>
<evidence type="ECO:0000313" key="4">
    <source>
        <dbReference type="Proteomes" id="UP000832097"/>
    </source>
</evidence>
<dbReference type="HAMAP" id="MF_01966">
    <property type="entry name" value="NADHX_epimerase"/>
    <property type="match status" value="1"/>
</dbReference>
<keyword evidence="1" id="KW-0413">Isomerase</keyword>
<evidence type="ECO:0000313" key="3">
    <source>
        <dbReference type="EMBL" id="UOE44845.1"/>
    </source>
</evidence>
<comment type="cofactor">
    <cofactor evidence="1">
        <name>K(+)</name>
        <dbReference type="ChEBI" id="CHEBI:29103"/>
    </cofactor>
    <text evidence="1">Binds 1 potassium ion per subunit.</text>
</comment>
<gene>
    <name evidence="1" type="primary">nnrE</name>
    <name evidence="3" type="ORF">MTO99_03405</name>
</gene>
<protein>
    <recommendedName>
        <fullName evidence="1">NAD(P)H-hydrate epimerase</fullName>
        <ecNumber evidence="1">5.1.99.6</ecNumber>
    </recommendedName>
    <alternativeName>
        <fullName evidence="1">NAD(P)HX epimerase</fullName>
    </alternativeName>
</protein>
<dbReference type="Gene3D" id="3.40.50.10260">
    <property type="entry name" value="YjeF N-terminal domain"/>
    <property type="match status" value="1"/>
</dbReference>
<organism evidence="3 4">
    <name type="scientific">Agromyces larvae</name>
    <dbReference type="NCBI Taxonomy" id="2929802"/>
    <lineage>
        <taxon>Bacteria</taxon>
        <taxon>Bacillati</taxon>
        <taxon>Actinomycetota</taxon>
        <taxon>Actinomycetes</taxon>
        <taxon>Micrococcales</taxon>
        <taxon>Microbacteriaceae</taxon>
        <taxon>Agromyces</taxon>
    </lineage>
</organism>
<dbReference type="RefSeq" id="WP_243556969.1">
    <property type="nucleotide sequence ID" value="NZ_CP094528.1"/>
</dbReference>
<comment type="function">
    <text evidence="1">Catalyzes the epimerization of the S- and R-forms of NAD(P)HX, a damaged form of NAD(P)H that is a result of enzymatic or heat-dependent hydration. This is a prerequisite for the S-specific NAD(P)H-hydrate dehydratase to allow the repair of both epimers of NAD(P)HX.</text>
</comment>
<dbReference type="EC" id="5.1.99.6" evidence="1"/>
<dbReference type="Pfam" id="PF03853">
    <property type="entry name" value="YjeF_N"/>
    <property type="match status" value="1"/>
</dbReference>
<proteinExistence type="inferred from homology"/>
<keyword evidence="1" id="KW-0547">Nucleotide-binding</keyword>
<feature type="binding site" evidence="1">
    <location>
        <position position="59"/>
    </location>
    <ligand>
        <name>K(+)</name>
        <dbReference type="ChEBI" id="CHEBI:29103"/>
    </ligand>
</feature>
<sequence length="237" mass="23471">MVAGYSAEQVRTAEAPHLAAGEPLMRRAASALAAAIRRERAAAPRSEGPVLLLVGPGDNGGDALFAGAELAADGIEVLVAPVATRRHAAGEAAARMAGARFVGDDGADAAAIAATAAAAAVVVDGILGTGTTTGTAASPALRGAARDIVLAVRARLEASDRSNRAIVIAVDLPSGVHPDDGTVPDPAVLHADLTVTFGAVKAGTLLEPAAAYAGRLELVDLGLGAELSTMTPLVERA</sequence>
<dbReference type="InterPro" id="IPR004443">
    <property type="entry name" value="YjeF_N_dom"/>
</dbReference>
<feature type="binding site" evidence="1">
    <location>
        <begin position="58"/>
        <end position="62"/>
    </location>
    <ligand>
        <name>(6S)-NADPHX</name>
        <dbReference type="ChEBI" id="CHEBI:64076"/>
    </ligand>
</feature>
<reference evidence="3 4" key="1">
    <citation type="submission" date="2022-03" db="EMBL/GenBank/DDBJ databases">
        <title>Mucilaginibacter sp. isolated from the gut of Protaetia brevitarsis seulensis larvae.</title>
        <authorList>
            <person name="Won M."/>
            <person name="Kim S.-J."/>
            <person name="Kwon S.-W."/>
        </authorList>
    </citation>
    <scope>NUCLEOTIDE SEQUENCE [LARGE SCALE GENOMIC DNA]</scope>
    <source>
        <strain evidence="3 4">CFWR-12</strain>
    </source>
</reference>
<keyword evidence="1" id="KW-0630">Potassium</keyword>
<name>A0ABY4C839_9MICO</name>
<dbReference type="SUPFAM" id="SSF64153">
    <property type="entry name" value="YjeF N-terminal domain-like"/>
    <property type="match status" value="1"/>
</dbReference>
<comment type="catalytic activity">
    <reaction evidence="1">
        <text>(6R)-NADPHX = (6S)-NADPHX</text>
        <dbReference type="Rhea" id="RHEA:32227"/>
        <dbReference type="ChEBI" id="CHEBI:64076"/>
        <dbReference type="ChEBI" id="CHEBI:64077"/>
        <dbReference type="EC" id="5.1.99.6"/>
    </reaction>
</comment>
<dbReference type="InterPro" id="IPR036652">
    <property type="entry name" value="YjeF_N_dom_sf"/>
</dbReference>
<dbReference type="PROSITE" id="PS51385">
    <property type="entry name" value="YJEF_N"/>
    <property type="match status" value="1"/>
</dbReference>